<feature type="region of interest" description="Disordered" evidence="2">
    <location>
        <begin position="675"/>
        <end position="697"/>
    </location>
</feature>
<feature type="compositionally biased region" description="Basic and acidic residues" evidence="2">
    <location>
        <begin position="340"/>
        <end position="352"/>
    </location>
</feature>
<feature type="compositionally biased region" description="Basic and acidic residues" evidence="2">
    <location>
        <begin position="764"/>
        <end position="782"/>
    </location>
</feature>
<accession>A0A8D9ALY7</accession>
<dbReference type="InterPro" id="IPR036514">
    <property type="entry name" value="SGNH_hydro_sf"/>
</dbReference>
<dbReference type="SUPFAM" id="SSF52266">
    <property type="entry name" value="SGNH hydrolase"/>
    <property type="match status" value="1"/>
</dbReference>
<dbReference type="AlphaFoldDB" id="A0A8D9ALY7"/>
<keyword evidence="1" id="KW-0175">Coiled coil</keyword>
<feature type="compositionally biased region" description="Basic and acidic residues" evidence="2">
    <location>
        <begin position="682"/>
        <end position="696"/>
    </location>
</feature>
<dbReference type="EMBL" id="HBUF01570525">
    <property type="protein sequence ID" value="CAG6766326.1"/>
    <property type="molecule type" value="Transcribed_RNA"/>
</dbReference>
<feature type="region of interest" description="Disordered" evidence="2">
    <location>
        <begin position="316"/>
        <end position="467"/>
    </location>
</feature>
<name>A0A8D9ALY7_9HEMI</name>
<protein>
    <submittedName>
        <fullName evidence="3">Uncharacterized protein</fullName>
    </submittedName>
</protein>
<sequence>MSHVSRSRSRAGRIISNKFYGTTQKKKIEPKINKPNNVDQNTENMEQADIDLEIINIKNKIQNIAEEHKIDEIKNLNTLLFSLIDMKTEETTNHIEEKEMLKGKIVELENNCKSMNEKIEENKKTIDHLISENDDETNYYKKTIDELKQATDTLKKELHERSENHKETINTFEEKNKNLEESLSKTRTQLEKANNTNKTTDDTLKNKYQELTDVKLKNEKLCAEIEEQKSELITSKKDSEELKATIEKLQKNIYELNNTIINYSQIATDSDEKLDELNFSMNNTMDATIKTKNNYRLNFAQELENYTINTTFDETFNGQTQNESTEKTTQESSDTNIKTTNHEEPEKQKVIKETPTQTTQKRTNESSDEDIKIIDLEEQEKQKATKKNLERKKNMANSERYNKNGHTHKNEKNNKTLPIIKTQENTTNGEPKRAENNSKQSEQQNETRNENTKQVDKDHRNNEDSRKTGILLPELERRLNKMEKTIENNTNRVETLEKHIQRSAPHTKKQQIEEKQTCHFIGDSHLRHIQERLENNEQFTRNNKPIINFKPGIGVMGISKLIPDDIDKKDTIILSVGTNDLYYTDAEIFKNQLKEIAKMCARTILISIPPQHCEWTNKDIIKLNTKIKHFCTQNNIETLNPHTFIKPEHLARDGIHLGRKAKTWLANKVMELINGNDRNKKKTTENENNENRETQKTNENIYRTWKPKYRHGNSEQLNKQGRWNNQPHSYKNQSWKQYREHTLGKRFETWKEEQHRRWNQQNSEQEHSGYRQKTEHRTRETCQKLNGQTSQTPKEPIQIDAHISKTRTNITCRFFTNSARKQLPKL</sequence>
<feature type="coiled-coil region" evidence="1">
    <location>
        <begin position="91"/>
        <end position="266"/>
    </location>
</feature>
<proteinExistence type="predicted"/>
<feature type="compositionally biased region" description="Basic and acidic residues" evidence="2">
    <location>
        <begin position="445"/>
        <end position="467"/>
    </location>
</feature>
<feature type="region of interest" description="Disordered" evidence="2">
    <location>
        <begin position="710"/>
        <end position="737"/>
    </location>
</feature>
<evidence type="ECO:0000256" key="2">
    <source>
        <dbReference type="SAM" id="MobiDB-lite"/>
    </source>
</evidence>
<feature type="coiled-coil region" evidence="1">
    <location>
        <begin position="472"/>
        <end position="499"/>
    </location>
</feature>
<dbReference type="Gene3D" id="3.40.50.1110">
    <property type="entry name" value="SGNH hydrolase"/>
    <property type="match status" value="1"/>
</dbReference>
<feature type="compositionally biased region" description="Polar residues" evidence="2">
    <location>
        <begin position="783"/>
        <end position="793"/>
    </location>
</feature>
<feature type="compositionally biased region" description="Basic and acidic residues" evidence="2">
    <location>
        <begin position="362"/>
        <end position="393"/>
    </location>
</feature>
<evidence type="ECO:0000313" key="3">
    <source>
        <dbReference type="EMBL" id="CAG6766326.1"/>
    </source>
</evidence>
<feature type="compositionally biased region" description="Polar residues" evidence="2">
    <location>
        <begin position="714"/>
        <end position="736"/>
    </location>
</feature>
<evidence type="ECO:0000256" key="1">
    <source>
        <dbReference type="SAM" id="Coils"/>
    </source>
</evidence>
<feature type="compositionally biased region" description="Polar residues" evidence="2">
    <location>
        <begin position="330"/>
        <end position="339"/>
    </location>
</feature>
<reference evidence="3" key="1">
    <citation type="submission" date="2021-05" db="EMBL/GenBank/DDBJ databases">
        <authorList>
            <person name="Alioto T."/>
            <person name="Alioto T."/>
            <person name="Gomez Garrido J."/>
        </authorList>
    </citation>
    <scope>NUCLEOTIDE SEQUENCE</scope>
</reference>
<feature type="region of interest" description="Disordered" evidence="2">
    <location>
        <begin position="756"/>
        <end position="796"/>
    </location>
</feature>
<organism evidence="3">
    <name type="scientific">Cacopsylla melanoneura</name>
    <dbReference type="NCBI Taxonomy" id="428564"/>
    <lineage>
        <taxon>Eukaryota</taxon>
        <taxon>Metazoa</taxon>
        <taxon>Ecdysozoa</taxon>
        <taxon>Arthropoda</taxon>
        <taxon>Hexapoda</taxon>
        <taxon>Insecta</taxon>
        <taxon>Pterygota</taxon>
        <taxon>Neoptera</taxon>
        <taxon>Paraneoptera</taxon>
        <taxon>Hemiptera</taxon>
        <taxon>Sternorrhyncha</taxon>
        <taxon>Psylloidea</taxon>
        <taxon>Psyllidae</taxon>
        <taxon>Psyllinae</taxon>
        <taxon>Cacopsylla</taxon>
    </lineage>
</organism>